<feature type="compositionally biased region" description="Polar residues" evidence="1">
    <location>
        <begin position="839"/>
        <end position="848"/>
    </location>
</feature>
<dbReference type="InterPro" id="IPR029033">
    <property type="entry name" value="His_PPase_superfam"/>
</dbReference>
<dbReference type="InterPro" id="IPR049207">
    <property type="entry name" value="DUF4246_N"/>
</dbReference>
<dbReference type="PROSITE" id="PS00778">
    <property type="entry name" value="HIS_ACID_PHOSPHAT_2"/>
    <property type="match status" value="1"/>
</dbReference>
<dbReference type="Pfam" id="PF01425">
    <property type="entry name" value="Amidase"/>
    <property type="match status" value="1"/>
</dbReference>
<dbReference type="SUPFAM" id="SSF51735">
    <property type="entry name" value="NAD(P)-binding Rossmann-fold domains"/>
    <property type="match status" value="1"/>
</dbReference>
<feature type="domain" description="DUF4246" evidence="4">
    <location>
        <begin position="93"/>
        <end position="503"/>
    </location>
</feature>
<gene>
    <name evidence="6" type="ORF">MCHLO_16594</name>
</gene>
<dbReference type="CDD" id="cd07061">
    <property type="entry name" value="HP_HAP_like"/>
    <property type="match status" value="1"/>
</dbReference>
<dbReference type="InterPro" id="IPR033379">
    <property type="entry name" value="Acid_Pase_AS"/>
</dbReference>
<evidence type="ECO:0000259" key="2">
    <source>
        <dbReference type="Pfam" id="PF01425"/>
    </source>
</evidence>
<dbReference type="Proteomes" id="UP000815677">
    <property type="component" value="Unassembled WGS sequence"/>
</dbReference>
<evidence type="ECO:0000313" key="6">
    <source>
        <dbReference type="EMBL" id="GAT60460.1"/>
    </source>
</evidence>
<dbReference type="Pfam" id="PF14033">
    <property type="entry name" value="DUF4246"/>
    <property type="match status" value="1"/>
</dbReference>
<dbReference type="SUPFAM" id="SSF75304">
    <property type="entry name" value="Amidase signature (AS) enzymes"/>
    <property type="match status" value="1"/>
</dbReference>
<evidence type="ECO:0000259" key="5">
    <source>
        <dbReference type="Pfam" id="PF21666"/>
    </source>
</evidence>
<evidence type="ECO:0000259" key="4">
    <source>
        <dbReference type="Pfam" id="PF14033"/>
    </source>
</evidence>
<reference evidence="6" key="1">
    <citation type="submission" date="2014-09" db="EMBL/GenBank/DDBJ databases">
        <title>Genome sequence of the luminous mushroom Mycena chlorophos for searching fungal bioluminescence genes.</title>
        <authorList>
            <person name="Tanaka Y."/>
            <person name="Kasuga D."/>
            <person name="Oba Y."/>
            <person name="Hase S."/>
            <person name="Sato K."/>
            <person name="Oba Y."/>
            <person name="Sakakibara Y."/>
        </authorList>
    </citation>
    <scope>NUCLEOTIDE SEQUENCE</scope>
</reference>
<protein>
    <recommendedName>
        <fullName evidence="8">Amidase domain-containing protein</fullName>
    </recommendedName>
</protein>
<feature type="domain" description="DUF4246" evidence="5">
    <location>
        <begin position="22"/>
        <end position="69"/>
    </location>
</feature>
<evidence type="ECO:0000313" key="7">
    <source>
        <dbReference type="Proteomes" id="UP000815677"/>
    </source>
</evidence>
<organism evidence="6 7">
    <name type="scientific">Mycena chlorophos</name>
    <name type="common">Agaric fungus</name>
    <name type="synonym">Agaricus chlorophos</name>
    <dbReference type="NCBI Taxonomy" id="658473"/>
    <lineage>
        <taxon>Eukaryota</taxon>
        <taxon>Fungi</taxon>
        <taxon>Dikarya</taxon>
        <taxon>Basidiomycota</taxon>
        <taxon>Agaricomycotina</taxon>
        <taxon>Agaricomycetes</taxon>
        <taxon>Agaricomycetidae</taxon>
        <taxon>Agaricales</taxon>
        <taxon>Marasmiineae</taxon>
        <taxon>Mycenaceae</taxon>
        <taxon>Mycena</taxon>
    </lineage>
</organism>
<feature type="domain" description="NAD(P)-binding" evidence="3">
    <location>
        <begin position="616"/>
        <end position="815"/>
    </location>
</feature>
<evidence type="ECO:0008006" key="8">
    <source>
        <dbReference type="Google" id="ProtNLM"/>
    </source>
</evidence>
<dbReference type="Gene3D" id="3.40.50.720">
    <property type="entry name" value="NAD(P)-binding Rossmann-like Domain"/>
    <property type="match status" value="1"/>
</dbReference>
<name>A0ABQ0MAY1_MYCCL</name>
<sequence length="1878" mass="206817">MSAPRWKPQKAKDLNLPEWVMPSPFEWHRSGPLTRSELIMCKLSWALRSKPDWQRKAADPTIRAKWRQEAVDAMGEYMFESEDHVVKGPLLTEAMIDYVLDELEGHQKISDNERGVERACFEGVWYSDRIFSEESRERLKSAVRVLEDVPDEEKDWHPGSNNQVLDLVHPSLYPIVYGRTHAYLPDQPHESQNFLPVLAESVSQFDRKWTSQKFCWMPSDFSVDADSGAVKLLSPYINNMYLAVHKPLYPIVEEVITALVPLWERVLGDVIAPDRFTVLERFSWVISGRIQSVGCIWDSYGEPSPDDEDCPEDMSYEEFADQYRAALDKNFPEANTYEGQLEEHVRPVSLRGRKIQCIVKLANIHLTPEKPEYEGGNWHVEGMMNERIVASGIYYYDQENITESKLSFRVATEEPDYHGQDDDYCMDVLYGMGRNDACVQEVGSVISKAGRLLAWPNIFQHCVSPFRLADPTKPGHRKILAVFLVDPTKEPLPSATLIPPQQLRPAGETMEEVYDSALAADASLPEESHTAGKGRLPFIPRELRDLVKAHITESVMTLEEAKAYRLELMKERTVFVEDHTEQMYQVEFNMSRRGFKPCKRPGTQHHTFPMKFLVLGATGPSGVLLARETLAVYSDASLVIYARSPEKLPEDLRGHPNVTVLKGELDDEASLSAALEGVNIVLSALGPRQFDHPSGTPLAHAYEGLIKLMKQHGINRLLALGTVSVEDKADRFSVVFSTIVAGANVTMHNAYKDIRALADVIRNSSLEHYTIFRVPILGNNPSREVIAGYIGDGKIKNHVTLNRAGFAAFVVAEIERKEWDLKAPVLVGDSAPQPDHGTSKQTAISTSAPHDRDSQLAPEPEPRAWPREKPRRTALTGYALLVVAAAFLYLYSSCGIPVSLVSWRSEAPSKPAFPDLYEASVQELQAGLDSGLFTSVDLVKAYFARIEEVNLQGPELRAVIELNPSALSQAAAADEERKVSGKRTALHGIPILVKDNIATVASEGMNTTAGSFSLLRSVVPEDAGVVKRLRKAGAIILGKTNLSQWSGFRGTTLSGWSGRGGQTTGAYFPRAAPCGSSSGSGVAASIGLAAVTLGSETDGSITCPSSNNNAVGIKPTLGWTSRAGVIPLSIHQDTIGPITRTLSDAAVVLSYIAGRDPNDNYTLAQPSVVPDFTKALDKDALRGKRLGVPRRVFLNDSLTGNDPAVNVAFEAALLTLKELGATIVDSADLPSAEGFLNRTNEHTEIIVMNADFKIQIDAWFQSLTENPSGVKSLADLIAFNDANPTLEEPDGYEDQSQLINAQKSNGYDARFFDALAANRDLGSTNGIDYVLKEYNLDALVLPAPGFTTSPAAVVGYPIVTVPLGFYPDDVQIKSANAGTVYPAPGVPFGLSFLGTAFSDFDLIGFGYAYEQKTKAVEMAGRALASAWAVVSSLLPTLGPQIPLFHAAHDRAIEHLWGVYTPFHAVEDYPALPGGCSVSQVNILHRHGARLPSAPQTEDILGGLNKLLGVREYTDERLEFLHDFEYTLGENLLVPLGALQSRQSGKTAFYRYAPLVSKNDVPFVRASGMSRVVDTALNWTAGFAIASDQKYAPKLSVIISEEGNDTLQDNNCPNAASSHKEMAEWIDVYGPPIASRLESWAPGANLTNNDIHGLLMLCAFHTVASVIPEDFEAGKPLPYSPFCGLFEPEEFASFAYSSDIDRYYTTGYGGRLGRVQGVGYVNELLARLTHSPVVDTTSTNRTLDSDWSTFPLDRTFYADFTHDAPLVAIFNAIGLFSTPSLPTRNPDPNRIWYTSDIMTFSSRMVVEKLECRRGGAKSLDWKKTNKFVRIMVNEVLQPLEFCGAPSSGAYRGLCDFDKFIKSQKYARRQGEGDWAKCFA</sequence>
<dbReference type="Gene3D" id="3.40.50.1240">
    <property type="entry name" value="Phosphoglycerate mutase-like"/>
    <property type="match status" value="1"/>
</dbReference>
<accession>A0ABQ0MAY1</accession>
<dbReference type="InterPro" id="IPR023631">
    <property type="entry name" value="Amidase_dom"/>
</dbReference>
<dbReference type="InterPro" id="IPR016040">
    <property type="entry name" value="NAD(P)-bd_dom"/>
</dbReference>
<dbReference type="InterPro" id="IPR036291">
    <property type="entry name" value="NAD(P)-bd_dom_sf"/>
</dbReference>
<dbReference type="PANTHER" id="PTHR42678:SF34">
    <property type="entry name" value="OS04G0183300 PROTEIN"/>
    <property type="match status" value="1"/>
</dbReference>
<feature type="compositionally biased region" description="Basic and acidic residues" evidence="1">
    <location>
        <begin position="849"/>
        <end position="868"/>
    </location>
</feature>
<evidence type="ECO:0000259" key="3">
    <source>
        <dbReference type="Pfam" id="PF13460"/>
    </source>
</evidence>
<dbReference type="InterPro" id="IPR049192">
    <property type="entry name" value="DUF4246_C"/>
</dbReference>
<dbReference type="PROSITE" id="PS00616">
    <property type="entry name" value="HIS_ACID_PHOSPHAT_1"/>
    <property type="match status" value="1"/>
</dbReference>
<dbReference type="Gene3D" id="3.90.1300.10">
    <property type="entry name" value="Amidase signature (AS) domain"/>
    <property type="match status" value="1"/>
</dbReference>
<dbReference type="InterPro" id="IPR000560">
    <property type="entry name" value="His_Pase_clade-2"/>
</dbReference>
<dbReference type="PANTHER" id="PTHR42678">
    <property type="entry name" value="AMIDASE"/>
    <property type="match status" value="1"/>
</dbReference>
<evidence type="ECO:0000256" key="1">
    <source>
        <dbReference type="SAM" id="MobiDB-lite"/>
    </source>
</evidence>
<dbReference type="EMBL" id="DF849951">
    <property type="protein sequence ID" value="GAT60460.1"/>
    <property type="molecule type" value="Genomic_DNA"/>
</dbReference>
<dbReference type="Pfam" id="PF13460">
    <property type="entry name" value="NAD_binding_10"/>
    <property type="match status" value="1"/>
</dbReference>
<dbReference type="Pfam" id="PF00328">
    <property type="entry name" value="His_Phos_2"/>
    <property type="match status" value="1"/>
</dbReference>
<keyword evidence="7" id="KW-1185">Reference proteome</keyword>
<proteinExistence type="predicted"/>
<feature type="domain" description="Amidase" evidence="2">
    <location>
        <begin position="937"/>
        <end position="1402"/>
    </location>
</feature>
<feature type="region of interest" description="Disordered" evidence="1">
    <location>
        <begin position="830"/>
        <end position="869"/>
    </location>
</feature>
<dbReference type="InterPro" id="IPR036928">
    <property type="entry name" value="AS_sf"/>
</dbReference>
<dbReference type="SUPFAM" id="SSF53254">
    <property type="entry name" value="Phosphoglycerate mutase-like"/>
    <property type="match status" value="1"/>
</dbReference>
<dbReference type="Pfam" id="PF21666">
    <property type="entry name" value="DUF4246_N"/>
    <property type="match status" value="1"/>
</dbReference>